<gene>
    <name evidence="1" type="ORF">SAMN05660918_1069</name>
</gene>
<keyword evidence="2" id="KW-1185">Reference proteome</keyword>
<evidence type="ECO:0000313" key="1">
    <source>
        <dbReference type="EMBL" id="SEI59545.1"/>
    </source>
</evidence>
<dbReference type="Pfam" id="PF10985">
    <property type="entry name" value="DUF2805"/>
    <property type="match status" value="1"/>
</dbReference>
<dbReference type="EMBL" id="FNYA01000002">
    <property type="protein sequence ID" value="SEI59545.1"/>
    <property type="molecule type" value="Genomic_DNA"/>
</dbReference>
<name>A0A1H6S729_9FLAO</name>
<dbReference type="OrthoDB" id="289296at2"/>
<accession>A0A1H6S729</accession>
<dbReference type="InterPro" id="IPR019882">
    <property type="entry name" value="CHP03643"/>
</dbReference>
<dbReference type="AlphaFoldDB" id="A0A1H6S729"/>
<proteinExistence type="predicted"/>
<dbReference type="Proteomes" id="UP000199702">
    <property type="component" value="Unassembled WGS sequence"/>
</dbReference>
<protein>
    <submittedName>
        <fullName evidence="1">TIGR03643 family protein</fullName>
    </submittedName>
</protein>
<organism evidence="1 2">
    <name type="scientific">Flavobacterium terrigena</name>
    <dbReference type="NCBI Taxonomy" id="402734"/>
    <lineage>
        <taxon>Bacteria</taxon>
        <taxon>Pseudomonadati</taxon>
        <taxon>Bacteroidota</taxon>
        <taxon>Flavobacteriia</taxon>
        <taxon>Flavobacteriales</taxon>
        <taxon>Flavobacteriaceae</taxon>
        <taxon>Flavobacterium</taxon>
    </lineage>
</organism>
<evidence type="ECO:0000313" key="2">
    <source>
        <dbReference type="Proteomes" id="UP000199702"/>
    </source>
</evidence>
<sequence>MRKSKKIELSYEETERVISMAQEEKKPFEVIKEEFGITESEVTEIMRKKLSKDNFELWKKKVAAGKPKPKTFKPNALEDDIDDLDSKYYFKNKFD</sequence>
<dbReference type="STRING" id="402734.SAMN05660918_1069"/>
<reference evidence="2" key="1">
    <citation type="submission" date="2016-10" db="EMBL/GenBank/DDBJ databases">
        <authorList>
            <person name="Varghese N."/>
            <person name="Submissions S."/>
        </authorList>
    </citation>
    <scope>NUCLEOTIDE SEQUENCE [LARGE SCALE GENOMIC DNA]</scope>
    <source>
        <strain evidence="2">DSM 17934</strain>
    </source>
</reference>
<dbReference type="RefSeq" id="WP_091309229.1">
    <property type="nucleotide sequence ID" value="NZ_CBCSJU010000005.1"/>
</dbReference>